<dbReference type="RefSeq" id="XP_073564008.1">
    <property type="nucleotide sequence ID" value="XM_073698648.1"/>
</dbReference>
<dbReference type="GeneID" id="300573098"/>
<dbReference type="Proteomes" id="UP001642720">
    <property type="component" value="Unassembled WGS sequence"/>
</dbReference>
<accession>A0ABY2HHL5</accession>
<organism evidence="2 3">
    <name type="scientific">Trichoderma ghanense</name>
    <dbReference type="NCBI Taxonomy" id="65468"/>
    <lineage>
        <taxon>Eukaryota</taxon>
        <taxon>Fungi</taxon>
        <taxon>Dikarya</taxon>
        <taxon>Ascomycota</taxon>
        <taxon>Pezizomycotina</taxon>
        <taxon>Sordariomycetes</taxon>
        <taxon>Hypocreomycetidae</taxon>
        <taxon>Hypocreales</taxon>
        <taxon>Hypocreaceae</taxon>
        <taxon>Trichoderma</taxon>
    </lineage>
</organism>
<evidence type="ECO:0000313" key="2">
    <source>
        <dbReference type="EMBL" id="TFB07807.1"/>
    </source>
</evidence>
<protein>
    <submittedName>
        <fullName evidence="2">Uncharacterized protein</fullName>
    </submittedName>
</protein>
<gene>
    <name evidence="2" type="ORF">CCMA1212_001214</name>
</gene>
<proteinExistence type="predicted"/>
<feature type="region of interest" description="Disordered" evidence="1">
    <location>
        <begin position="44"/>
        <end position="93"/>
    </location>
</feature>
<sequence>MAATFLDFTSGILHSPLITHDLGLILKLRTATNSILLLCQGSSNESGDSLDNGKDNNTETAAPDRDDAGYQYGFHGDGGHSQQQRRDRPAQPGRVTAPQIKNIFGNGFMSLPPIDFGDCVNTTTRLKVSPADDSLSIVVTRATIQNAYDVILNDVEASSPMVDRIFGFPLRFRTREEILMVLRWYLRPQTPELVRLARAEFDDYLVAQYYHGVIMSQYRAVEGVFRGDKRKPLDRGSLPPVQSRILNAYQIEQWLLACGMKYINVDTIELTDLKPTGLLLNTIWCSLVLLKAALNKTVPGLLVLLG</sequence>
<evidence type="ECO:0000256" key="1">
    <source>
        <dbReference type="SAM" id="MobiDB-lite"/>
    </source>
</evidence>
<comment type="caution">
    <text evidence="2">The sequence shown here is derived from an EMBL/GenBank/DDBJ whole genome shotgun (WGS) entry which is preliminary data.</text>
</comment>
<dbReference type="EMBL" id="PPTA01000001">
    <property type="protein sequence ID" value="TFB07807.1"/>
    <property type="molecule type" value="Genomic_DNA"/>
</dbReference>
<name>A0ABY2HHL5_9HYPO</name>
<feature type="compositionally biased region" description="Basic and acidic residues" evidence="1">
    <location>
        <begin position="51"/>
        <end position="68"/>
    </location>
</feature>
<reference evidence="2 3" key="1">
    <citation type="submission" date="2018-01" db="EMBL/GenBank/DDBJ databases">
        <title>Genome characterization of the sugarcane-associated fungus Trichoderma ghanense CCMA-1212 and their application in lignocelulose bioconversion.</title>
        <authorList>
            <person name="Steindorff A.S."/>
            <person name="Mendes T.D."/>
            <person name="Vilela E.S.D."/>
            <person name="Rodrigues D.S."/>
            <person name="Formighieri E.F."/>
            <person name="Melo I.S."/>
            <person name="Favaro L.C.L."/>
        </authorList>
    </citation>
    <scope>NUCLEOTIDE SEQUENCE [LARGE SCALE GENOMIC DNA]</scope>
    <source>
        <strain evidence="2 3">CCMA-1212</strain>
    </source>
</reference>
<keyword evidence="3" id="KW-1185">Reference proteome</keyword>
<evidence type="ECO:0000313" key="3">
    <source>
        <dbReference type="Proteomes" id="UP001642720"/>
    </source>
</evidence>